<dbReference type="NCBIfam" id="TIGR00017">
    <property type="entry name" value="cmk"/>
    <property type="match status" value="1"/>
</dbReference>
<protein>
    <recommendedName>
        <fullName evidence="8">Cytidylate kinase</fullName>
        <shortName evidence="8">CK</shortName>
        <ecNumber evidence="8">2.7.4.25</ecNumber>
    </recommendedName>
    <alternativeName>
        <fullName evidence="8">Cytidine monophosphate kinase</fullName>
        <shortName evidence="8">CMP kinase</shortName>
    </alternativeName>
</protein>
<evidence type="ECO:0000256" key="7">
    <source>
        <dbReference type="ARBA" id="ARBA00048478"/>
    </source>
</evidence>
<feature type="binding site" evidence="8">
    <location>
        <begin position="60"/>
        <end position="68"/>
    </location>
    <ligand>
        <name>ATP</name>
        <dbReference type="ChEBI" id="CHEBI:30616"/>
    </ligand>
</feature>
<organism evidence="11 12">
    <name type="scientific">Frankia canadensis</name>
    <dbReference type="NCBI Taxonomy" id="1836972"/>
    <lineage>
        <taxon>Bacteria</taxon>
        <taxon>Bacillati</taxon>
        <taxon>Actinomycetota</taxon>
        <taxon>Actinomycetes</taxon>
        <taxon>Frankiales</taxon>
        <taxon>Frankiaceae</taxon>
        <taxon>Frankia</taxon>
    </lineage>
</organism>
<dbReference type="GO" id="GO:0005829">
    <property type="term" value="C:cytosol"/>
    <property type="evidence" value="ECO:0007669"/>
    <property type="project" value="TreeGrafter"/>
</dbReference>
<comment type="catalytic activity">
    <reaction evidence="6 8">
        <text>dCMP + ATP = dCDP + ADP</text>
        <dbReference type="Rhea" id="RHEA:25094"/>
        <dbReference type="ChEBI" id="CHEBI:30616"/>
        <dbReference type="ChEBI" id="CHEBI:57566"/>
        <dbReference type="ChEBI" id="CHEBI:58593"/>
        <dbReference type="ChEBI" id="CHEBI:456216"/>
        <dbReference type="EC" id="2.7.4.25"/>
    </reaction>
</comment>
<dbReference type="InterPro" id="IPR027417">
    <property type="entry name" value="P-loop_NTPase"/>
</dbReference>
<evidence type="ECO:0000313" key="11">
    <source>
        <dbReference type="EMBL" id="SNQ49861.1"/>
    </source>
</evidence>
<evidence type="ECO:0000256" key="2">
    <source>
        <dbReference type="ARBA" id="ARBA00022679"/>
    </source>
</evidence>
<proteinExistence type="inferred from homology"/>
<evidence type="ECO:0000256" key="3">
    <source>
        <dbReference type="ARBA" id="ARBA00022741"/>
    </source>
</evidence>
<keyword evidence="2 8" id="KW-0808">Transferase</keyword>
<dbReference type="AlphaFoldDB" id="A0A2I2KW22"/>
<dbReference type="GO" id="GO:0006220">
    <property type="term" value="P:pyrimidine nucleotide metabolic process"/>
    <property type="evidence" value="ECO:0007669"/>
    <property type="project" value="UniProtKB-UniRule"/>
</dbReference>
<gene>
    <name evidence="8 11" type="primary">cmk</name>
    <name evidence="11" type="ORF">FRACA_3810002</name>
</gene>
<evidence type="ECO:0000313" key="12">
    <source>
        <dbReference type="Proteomes" id="UP000234331"/>
    </source>
</evidence>
<name>A0A2I2KW22_9ACTN</name>
<accession>A0A2I2KW22</accession>
<keyword evidence="5 8" id="KW-0067">ATP-binding</keyword>
<dbReference type="GO" id="GO:0036430">
    <property type="term" value="F:CMP kinase activity"/>
    <property type="evidence" value="ECO:0007669"/>
    <property type="project" value="RHEA"/>
</dbReference>
<evidence type="ECO:0000256" key="5">
    <source>
        <dbReference type="ARBA" id="ARBA00022840"/>
    </source>
</evidence>
<feature type="domain" description="Cytidylate kinase" evidence="10">
    <location>
        <begin position="56"/>
        <end position="270"/>
    </location>
</feature>
<dbReference type="EC" id="2.7.4.25" evidence="8"/>
<dbReference type="InterPro" id="IPR011994">
    <property type="entry name" value="Cytidylate_kinase_dom"/>
</dbReference>
<evidence type="ECO:0000256" key="1">
    <source>
        <dbReference type="ARBA" id="ARBA00009427"/>
    </source>
</evidence>
<dbReference type="SUPFAM" id="SSF52540">
    <property type="entry name" value="P-loop containing nucleoside triphosphate hydrolases"/>
    <property type="match status" value="1"/>
</dbReference>
<dbReference type="Proteomes" id="UP000234331">
    <property type="component" value="Unassembled WGS sequence"/>
</dbReference>
<dbReference type="GO" id="GO:0036431">
    <property type="term" value="F:dCMP kinase activity"/>
    <property type="evidence" value="ECO:0007669"/>
    <property type="project" value="InterPro"/>
</dbReference>
<dbReference type="CDD" id="cd02020">
    <property type="entry name" value="CMPK"/>
    <property type="match status" value="1"/>
</dbReference>
<dbReference type="RefSeq" id="WP_207770435.1">
    <property type="nucleotide sequence ID" value="NZ_FZMO01000314.1"/>
</dbReference>
<evidence type="ECO:0000259" key="10">
    <source>
        <dbReference type="Pfam" id="PF02224"/>
    </source>
</evidence>
<dbReference type="PANTHER" id="PTHR21299:SF2">
    <property type="entry name" value="CYTIDYLATE KINASE"/>
    <property type="match status" value="1"/>
</dbReference>
<dbReference type="HAMAP" id="MF_00238">
    <property type="entry name" value="Cytidyl_kinase_type1"/>
    <property type="match status" value="1"/>
</dbReference>
<comment type="catalytic activity">
    <reaction evidence="7 8">
        <text>CMP + ATP = CDP + ADP</text>
        <dbReference type="Rhea" id="RHEA:11600"/>
        <dbReference type="ChEBI" id="CHEBI:30616"/>
        <dbReference type="ChEBI" id="CHEBI:58069"/>
        <dbReference type="ChEBI" id="CHEBI:60377"/>
        <dbReference type="ChEBI" id="CHEBI:456216"/>
        <dbReference type="EC" id="2.7.4.25"/>
    </reaction>
</comment>
<feature type="region of interest" description="Disordered" evidence="9">
    <location>
        <begin position="1"/>
        <end position="46"/>
    </location>
</feature>
<dbReference type="PANTHER" id="PTHR21299">
    <property type="entry name" value="CYTIDYLATE KINASE/PANTOATE-BETA-ALANINE LIGASE"/>
    <property type="match status" value="1"/>
</dbReference>
<dbReference type="Gene3D" id="3.40.50.300">
    <property type="entry name" value="P-loop containing nucleotide triphosphate hydrolases"/>
    <property type="match status" value="1"/>
</dbReference>
<comment type="similarity">
    <text evidence="1 8">Belongs to the cytidylate kinase family. Type 1 subfamily.</text>
</comment>
<evidence type="ECO:0000256" key="9">
    <source>
        <dbReference type="SAM" id="MobiDB-lite"/>
    </source>
</evidence>
<keyword evidence="8" id="KW-0963">Cytoplasm</keyword>
<keyword evidence="4 8" id="KW-0418">Kinase</keyword>
<reference evidence="11 12" key="1">
    <citation type="submission" date="2017-06" db="EMBL/GenBank/DDBJ databases">
        <authorList>
            <person name="Kim H.J."/>
            <person name="Triplett B.A."/>
        </authorList>
    </citation>
    <scope>NUCLEOTIDE SEQUENCE [LARGE SCALE GENOMIC DNA]</scope>
    <source>
        <strain evidence="11">FRACA_ARgP5</strain>
    </source>
</reference>
<evidence type="ECO:0000256" key="4">
    <source>
        <dbReference type="ARBA" id="ARBA00022777"/>
    </source>
</evidence>
<dbReference type="Pfam" id="PF02224">
    <property type="entry name" value="Cytidylate_kin"/>
    <property type="match status" value="1"/>
</dbReference>
<dbReference type="InterPro" id="IPR003136">
    <property type="entry name" value="Cytidylate_kin"/>
</dbReference>
<sequence length="279" mass="28499">MEPDHGSALSAEGIAAGGAKGTSASSHAGGAGSGGGAAAYPQVTDDEPAEGAGLVVAVDGPGGSGKSTVARELARRLGLRYLDTGAMYRAVTQLALERRIDIEDPQAVAELAERAVLSVGTDPDEPTIAVDGTRVDAEIRTRAVTNAVSAIAAVPSVRTRLVAQQRQVIDASRAGGGIVVEGRDIGSVVAPDAQVKVFLTASTEVRALRRSRQLGEKGVDDVARTLAELDRRDALDSTRAADPLAIPDGAIVLDSTAMGVPEVVEEVLRHCGQPTNVAT</sequence>
<dbReference type="EMBL" id="FZMO01000314">
    <property type="protein sequence ID" value="SNQ49861.1"/>
    <property type="molecule type" value="Genomic_DNA"/>
</dbReference>
<dbReference type="GO" id="GO:0015949">
    <property type="term" value="P:nucleobase-containing small molecule interconversion"/>
    <property type="evidence" value="ECO:0007669"/>
    <property type="project" value="TreeGrafter"/>
</dbReference>
<evidence type="ECO:0000256" key="8">
    <source>
        <dbReference type="HAMAP-Rule" id="MF_00238"/>
    </source>
</evidence>
<keyword evidence="12" id="KW-1185">Reference proteome</keyword>
<comment type="subcellular location">
    <subcellularLocation>
        <location evidence="8">Cytoplasm</location>
    </subcellularLocation>
</comment>
<dbReference type="GO" id="GO:0005524">
    <property type="term" value="F:ATP binding"/>
    <property type="evidence" value="ECO:0007669"/>
    <property type="project" value="UniProtKB-UniRule"/>
</dbReference>
<evidence type="ECO:0000256" key="6">
    <source>
        <dbReference type="ARBA" id="ARBA00047615"/>
    </source>
</evidence>
<keyword evidence="3 8" id="KW-0547">Nucleotide-binding</keyword>